<dbReference type="EMBL" id="BAABEO010000011">
    <property type="protein sequence ID" value="GAA3679577.1"/>
    <property type="molecule type" value="Genomic_DNA"/>
</dbReference>
<evidence type="ECO:0008006" key="4">
    <source>
        <dbReference type="Google" id="ProtNLM"/>
    </source>
</evidence>
<keyword evidence="1" id="KW-0472">Membrane</keyword>
<gene>
    <name evidence="2" type="ORF">GCM10023081_17190</name>
</gene>
<reference evidence="3" key="1">
    <citation type="journal article" date="2019" name="Int. J. Syst. Evol. Microbiol.">
        <title>The Global Catalogue of Microorganisms (GCM) 10K type strain sequencing project: providing services to taxonomists for standard genome sequencing and annotation.</title>
        <authorList>
            <consortium name="The Broad Institute Genomics Platform"/>
            <consortium name="The Broad Institute Genome Sequencing Center for Infectious Disease"/>
            <person name="Wu L."/>
            <person name="Ma J."/>
        </authorList>
    </citation>
    <scope>NUCLEOTIDE SEQUENCE [LARGE SCALE GENOMIC DNA]</scope>
    <source>
        <strain evidence="3">JCM 30742</strain>
    </source>
</reference>
<comment type="caution">
    <text evidence="2">The sequence shown here is derived from an EMBL/GenBank/DDBJ whole genome shotgun (WGS) entry which is preliminary data.</text>
</comment>
<name>A0ABP7C795_9MICC</name>
<keyword evidence="3" id="KW-1185">Reference proteome</keyword>
<organism evidence="2 3">
    <name type="scientific">Arthrobacter ginkgonis</name>
    <dbReference type="NCBI Taxonomy" id="1630594"/>
    <lineage>
        <taxon>Bacteria</taxon>
        <taxon>Bacillati</taxon>
        <taxon>Actinomycetota</taxon>
        <taxon>Actinomycetes</taxon>
        <taxon>Micrococcales</taxon>
        <taxon>Micrococcaceae</taxon>
        <taxon>Arthrobacter</taxon>
    </lineage>
</organism>
<evidence type="ECO:0000256" key="1">
    <source>
        <dbReference type="SAM" id="Phobius"/>
    </source>
</evidence>
<evidence type="ECO:0000313" key="2">
    <source>
        <dbReference type="EMBL" id="GAA3679577.1"/>
    </source>
</evidence>
<protein>
    <recommendedName>
        <fullName evidence="4">C-type lysozyme inhibitor domain-containing protein</fullName>
    </recommendedName>
</protein>
<dbReference type="Proteomes" id="UP001500752">
    <property type="component" value="Unassembled WGS sequence"/>
</dbReference>
<feature type="transmembrane region" description="Helical" evidence="1">
    <location>
        <begin position="91"/>
        <end position="112"/>
    </location>
</feature>
<feature type="transmembrane region" description="Helical" evidence="1">
    <location>
        <begin position="20"/>
        <end position="43"/>
    </location>
</feature>
<keyword evidence="1" id="KW-1133">Transmembrane helix</keyword>
<proteinExistence type="predicted"/>
<accession>A0ABP7C795</accession>
<evidence type="ECO:0000313" key="3">
    <source>
        <dbReference type="Proteomes" id="UP001500752"/>
    </source>
</evidence>
<keyword evidence="1" id="KW-0812">Transmembrane</keyword>
<dbReference type="RefSeq" id="WP_345150059.1">
    <property type="nucleotide sequence ID" value="NZ_BAABEO010000011.1"/>
</dbReference>
<feature type="transmembrane region" description="Helical" evidence="1">
    <location>
        <begin position="49"/>
        <end position="70"/>
    </location>
</feature>
<sequence length="203" mass="21239">MTELSVGARPHIEQRLDQTLGLCLLLAAATTLGGMFGLLLVWGGRVMPAWAISTTLLVASLALAIARARVRRHQAPDAGEQGPVRRRSGPWVALAVATGICSAAGGMGDFVFDAKYTVLQPGGPGFCQAAVKETSFLFAGSGELYAVEFGGLGRAVSSWAADDGYEPVASGSYDFEWTDEGALLSLYGGADPVWPGSHSFDCR</sequence>